<evidence type="ECO:0000256" key="3">
    <source>
        <dbReference type="SAM" id="Coils"/>
    </source>
</evidence>
<dbReference type="InterPro" id="IPR050465">
    <property type="entry name" value="UPF0194_transport"/>
</dbReference>
<feature type="signal peptide" evidence="4">
    <location>
        <begin position="1"/>
        <end position="23"/>
    </location>
</feature>
<feature type="coiled-coil region" evidence="3">
    <location>
        <begin position="148"/>
        <end position="198"/>
    </location>
</feature>
<accession>A0A517SNK6</accession>
<dbReference type="RefSeq" id="WP_419187935.1">
    <property type="nucleotide sequence ID" value="NZ_CP036272.1"/>
</dbReference>
<organism evidence="5 6">
    <name type="scientific">Stieleria bergensis</name>
    <dbReference type="NCBI Taxonomy" id="2528025"/>
    <lineage>
        <taxon>Bacteria</taxon>
        <taxon>Pseudomonadati</taxon>
        <taxon>Planctomycetota</taxon>
        <taxon>Planctomycetia</taxon>
        <taxon>Pirellulales</taxon>
        <taxon>Pirellulaceae</taxon>
        <taxon>Stieleria</taxon>
    </lineage>
</organism>
<gene>
    <name evidence="5" type="ORF">SV7mr_01820</name>
</gene>
<dbReference type="Gene3D" id="2.40.30.170">
    <property type="match status" value="1"/>
</dbReference>
<feature type="chain" id="PRO_5021954680" evidence="4">
    <location>
        <begin position="24"/>
        <end position="313"/>
    </location>
</feature>
<sequence length="313" mass="34654" precursor="true">MPSSLRLTIATAALLLAPQISFAQDETLPAPTITLPSADVAAGGITVERCVVKFLNKTKLPSESAGKLIKLEVEEGMAVQAGQIIAVIDARQAELTMQQKTAEEKVAKLNAENDINKRDAVETEKIARAQANSFEELYQRSAAGYWEMRKMQAEADRAKLRIELADINAKVAGAEHSITQYATQLVELEIEMRTLRADFPAYVENRYAQLGEWVQPGSPICELVQMDVVRVEGYARDLNGLIRRGMPVKVEITVGGSIEQPQIEPFDAVIDYVSLERNINGEHRFWVKIKNKPVGNDWLVKPGMQATITVLPQ</sequence>
<dbReference type="EMBL" id="CP036272">
    <property type="protein sequence ID" value="QDT57698.1"/>
    <property type="molecule type" value="Genomic_DNA"/>
</dbReference>
<dbReference type="PANTHER" id="PTHR32347">
    <property type="entry name" value="EFFLUX SYSTEM COMPONENT YKNX-RELATED"/>
    <property type="match status" value="1"/>
</dbReference>
<keyword evidence="6" id="KW-1185">Reference proteome</keyword>
<dbReference type="GO" id="GO:0030313">
    <property type="term" value="C:cell envelope"/>
    <property type="evidence" value="ECO:0007669"/>
    <property type="project" value="UniProtKB-SubCell"/>
</dbReference>
<evidence type="ECO:0000256" key="2">
    <source>
        <dbReference type="ARBA" id="ARBA00023054"/>
    </source>
</evidence>
<evidence type="ECO:0000313" key="5">
    <source>
        <dbReference type="EMBL" id="QDT57698.1"/>
    </source>
</evidence>
<dbReference type="Proteomes" id="UP000315003">
    <property type="component" value="Chromosome"/>
</dbReference>
<protein>
    <submittedName>
        <fullName evidence="5">Multidrug efflux system subunit MdtA</fullName>
    </submittedName>
</protein>
<keyword evidence="2 3" id="KW-0175">Coiled coil</keyword>
<evidence type="ECO:0000256" key="1">
    <source>
        <dbReference type="ARBA" id="ARBA00004196"/>
    </source>
</evidence>
<dbReference type="Gene3D" id="1.10.287.470">
    <property type="entry name" value="Helix hairpin bin"/>
    <property type="match status" value="1"/>
</dbReference>
<evidence type="ECO:0000313" key="6">
    <source>
        <dbReference type="Proteomes" id="UP000315003"/>
    </source>
</evidence>
<dbReference type="Gene3D" id="2.40.50.100">
    <property type="match status" value="1"/>
</dbReference>
<evidence type="ECO:0000256" key="4">
    <source>
        <dbReference type="SAM" id="SignalP"/>
    </source>
</evidence>
<comment type="subcellular location">
    <subcellularLocation>
        <location evidence="1">Cell envelope</location>
    </subcellularLocation>
</comment>
<dbReference type="SUPFAM" id="SSF111369">
    <property type="entry name" value="HlyD-like secretion proteins"/>
    <property type="match status" value="1"/>
</dbReference>
<proteinExistence type="predicted"/>
<feature type="coiled-coil region" evidence="3">
    <location>
        <begin position="92"/>
        <end position="119"/>
    </location>
</feature>
<keyword evidence="4" id="KW-0732">Signal</keyword>
<reference evidence="5 6" key="1">
    <citation type="submission" date="2019-02" db="EMBL/GenBank/DDBJ databases">
        <title>Deep-cultivation of Planctomycetes and their phenomic and genomic characterization uncovers novel biology.</title>
        <authorList>
            <person name="Wiegand S."/>
            <person name="Jogler M."/>
            <person name="Boedeker C."/>
            <person name="Pinto D."/>
            <person name="Vollmers J."/>
            <person name="Rivas-Marin E."/>
            <person name="Kohn T."/>
            <person name="Peeters S.H."/>
            <person name="Heuer A."/>
            <person name="Rast P."/>
            <person name="Oberbeckmann S."/>
            <person name="Bunk B."/>
            <person name="Jeske O."/>
            <person name="Meyerdierks A."/>
            <person name="Storesund J.E."/>
            <person name="Kallscheuer N."/>
            <person name="Luecker S."/>
            <person name="Lage O.M."/>
            <person name="Pohl T."/>
            <person name="Merkel B.J."/>
            <person name="Hornburger P."/>
            <person name="Mueller R.-W."/>
            <person name="Bruemmer F."/>
            <person name="Labrenz M."/>
            <person name="Spormann A.M."/>
            <person name="Op den Camp H."/>
            <person name="Overmann J."/>
            <person name="Amann R."/>
            <person name="Jetten M.S.M."/>
            <person name="Mascher T."/>
            <person name="Medema M.H."/>
            <person name="Devos D.P."/>
            <person name="Kaster A.-K."/>
            <person name="Ovreas L."/>
            <person name="Rohde M."/>
            <person name="Galperin M.Y."/>
            <person name="Jogler C."/>
        </authorList>
    </citation>
    <scope>NUCLEOTIDE SEQUENCE [LARGE SCALE GENOMIC DNA]</scope>
    <source>
        <strain evidence="5 6">SV_7m_r</strain>
    </source>
</reference>
<name>A0A517SNK6_9BACT</name>
<dbReference type="AlphaFoldDB" id="A0A517SNK6"/>